<gene>
    <name evidence="2" type="ORF">JCGZ_20779</name>
</gene>
<dbReference type="InterPro" id="IPR003676">
    <property type="entry name" value="SAUR_fam"/>
</dbReference>
<organism evidence="2 3">
    <name type="scientific">Jatropha curcas</name>
    <name type="common">Barbados nut</name>
    <dbReference type="NCBI Taxonomy" id="180498"/>
    <lineage>
        <taxon>Eukaryota</taxon>
        <taxon>Viridiplantae</taxon>
        <taxon>Streptophyta</taxon>
        <taxon>Embryophyta</taxon>
        <taxon>Tracheophyta</taxon>
        <taxon>Spermatophyta</taxon>
        <taxon>Magnoliopsida</taxon>
        <taxon>eudicotyledons</taxon>
        <taxon>Gunneridae</taxon>
        <taxon>Pentapetalae</taxon>
        <taxon>rosids</taxon>
        <taxon>fabids</taxon>
        <taxon>Malpighiales</taxon>
        <taxon>Euphorbiaceae</taxon>
        <taxon>Crotonoideae</taxon>
        <taxon>Jatropheae</taxon>
        <taxon>Jatropha</taxon>
    </lineage>
</organism>
<dbReference type="PANTHER" id="PTHR31374:SF201">
    <property type="entry name" value="SAUR-LIKE AUXIN-RESPONSIVE PROTEIN FAMILY"/>
    <property type="match status" value="1"/>
</dbReference>
<comment type="similarity">
    <text evidence="1">Belongs to the ARG7 family.</text>
</comment>
<protein>
    <submittedName>
        <fullName evidence="2">Uncharacterized protein</fullName>
    </submittedName>
</protein>
<evidence type="ECO:0000313" key="2">
    <source>
        <dbReference type="EMBL" id="KDP25623.1"/>
    </source>
</evidence>
<dbReference type="GO" id="GO:0009733">
    <property type="term" value="P:response to auxin"/>
    <property type="evidence" value="ECO:0007669"/>
    <property type="project" value="InterPro"/>
</dbReference>
<accession>A0A067JS07</accession>
<name>A0A067JS07_JATCU</name>
<sequence>MKKLRVFRLRRRLVRVFDWIIRPCRKPTRSRSLDYPVKRSINPISKILALARKLRRGTKTAGFLNSNRGYVRLGHAKPAEVPRGHLAVYVGESNGDARREVVPVIYFNHPLFGELLKSAERVYGYNHSGGIKIPCRYSEFEKVKMRIAAWDNCHRDSNCQSQEW</sequence>
<dbReference type="STRING" id="180498.A0A067JS07"/>
<evidence type="ECO:0000313" key="3">
    <source>
        <dbReference type="Proteomes" id="UP000027138"/>
    </source>
</evidence>
<dbReference type="AlphaFoldDB" id="A0A067JS07"/>
<reference evidence="2 3" key="1">
    <citation type="journal article" date="2014" name="PLoS ONE">
        <title>Global Analysis of Gene Expression Profiles in Physic Nut (Jatropha curcas L.) Seedlings Exposed to Salt Stress.</title>
        <authorList>
            <person name="Zhang L."/>
            <person name="Zhang C."/>
            <person name="Wu P."/>
            <person name="Chen Y."/>
            <person name="Li M."/>
            <person name="Jiang H."/>
            <person name="Wu G."/>
        </authorList>
    </citation>
    <scope>NUCLEOTIDE SEQUENCE [LARGE SCALE GENOMIC DNA]</scope>
    <source>
        <strain evidence="3">cv. GZQX0401</strain>
        <tissue evidence="2">Young leaves</tissue>
    </source>
</reference>
<dbReference type="EMBL" id="KK914993">
    <property type="protein sequence ID" value="KDP25623.1"/>
    <property type="molecule type" value="Genomic_DNA"/>
</dbReference>
<proteinExistence type="inferred from homology"/>
<dbReference type="Pfam" id="PF02519">
    <property type="entry name" value="Auxin_inducible"/>
    <property type="match status" value="1"/>
</dbReference>
<dbReference type="OrthoDB" id="1026046at2759"/>
<dbReference type="PANTHER" id="PTHR31374">
    <property type="entry name" value="AUXIN-INDUCED PROTEIN-LIKE-RELATED"/>
    <property type="match status" value="1"/>
</dbReference>
<keyword evidence="3" id="KW-1185">Reference proteome</keyword>
<dbReference type="Proteomes" id="UP000027138">
    <property type="component" value="Unassembled WGS sequence"/>
</dbReference>
<evidence type="ECO:0000256" key="1">
    <source>
        <dbReference type="ARBA" id="ARBA00006974"/>
    </source>
</evidence>